<evidence type="ECO:0000256" key="8">
    <source>
        <dbReference type="SAM" id="Phobius"/>
    </source>
</evidence>
<keyword evidence="4" id="KW-0297">G-protein coupled receptor</keyword>
<dbReference type="PANTHER" id="PTHR24240">
    <property type="entry name" value="OPSIN"/>
    <property type="match status" value="1"/>
</dbReference>
<keyword evidence="6" id="KW-0675">Receptor</keyword>
<accession>A0ABD0M0R9</accession>
<dbReference type="CDD" id="cd00637">
    <property type="entry name" value="7tm_classA_rhodopsin-like"/>
    <property type="match status" value="1"/>
</dbReference>
<dbReference type="SUPFAM" id="SSF81321">
    <property type="entry name" value="Family A G protein-coupled receptor-like"/>
    <property type="match status" value="1"/>
</dbReference>
<comment type="subcellular location">
    <subcellularLocation>
        <location evidence="1">Membrane</location>
        <topology evidence="1">Multi-pass membrane protein</topology>
    </subcellularLocation>
</comment>
<dbReference type="PRINTS" id="PR00237">
    <property type="entry name" value="GPCRRHODOPSN"/>
</dbReference>
<proteinExistence type="predicted"/>
<evidence type="ECO:0000256" key="4">
    <source>
        <dbReference type="ARBA" id="ARBA00023040"/>
    </source>
</evidence>
<evidence type="ECO:0000256" key="3">
    <source>
        <dbReference type="ARBA" id="ARBA00022989"/>
    </source>
</evidence>
<keyword evidence="2 8" id="KW-0812">Transmembrane</keyword>
<feature type="domain" description="G-protein coupled receptors family 1 profile" evidence="9">
    <location>
        <begin position="21"/>
        <end position="340"/>
    </location>
</feature>
<feature type="transmembrane region" description="Helical" evidence="8">
    <location>
        <begin position="41"/>
        <end position="61"/>
    </location>
</feature>
<feature type="transmembrane region" description="Helical" evidence="8">
    <location>
        <begin position="320"/>
        <end position="342"/>
    </location>
</feature>
<feature type="transmembrane region" description="Helical" evidence="8">
    <location>
        <begin position="170"/>
        <end position="191"/>
    </location>
</feature>
<name>A0ABD0M0R9_9CAEN</name>
<keyword evidence="11" id="KW-1185">Reference proteome</keyword>
<organism evidence="10 11">
    <name type="scientific">Batillaria attramentaria</name>
    <dbReference type="NCBI Taxonomy" id="370345"/>
    <lineage>
        <taxon>Eukaryota</taxon>
        <taxon>Metazoa</taxon>
        <taxon>Spiralia</taxon>
        <taxon>Lophotrochozoa</taxon>
        <taxon>Mollusca</taxon>
        <taxon>Gastropoda</taxon>
        <taxon>Caenogastropoda</taxon>
        <taxon>Sorbeoconcha</taxon>
        <taxon>Cerithioidea</taxon>
        <taxon>Batillariidae</taxon>
        <taxon>Batillaria</taxon>
    </lineage>
</organism>
<dbReference type="AlphaFoldDB" id="A0ABD0M0R9"/>
<sequence>MSGKLAAGVFVAIACVIALVFNVFALVVYNRRKRLHKRGHLLPLFHLAVVDVLAVVTWSSVTVAIAVADWSLPAVLCQAQAYFRSLWCTLHVHTLAALAIERAIRLVKPSRHVAIFMPRVVVFLLVGLWVFDVLLASVPHYGWLEFKLMDHQLQCSADYTDSVSTLGFEFTITFFLPCILVFLPCYLLSFWKVSSARKRSTPKGEIVLEDNPYSPGDSYAQKVKGFQNKFKDAGTKPWKPRLGTKKFTSQGYISDSDSDLNEVSQKEERTLKKRYILSRRDYVLTKTYVIITCVYVIVWLPYVAVTFLVNNEPYKNVPDWLVTIVTCLTHSTSFILPLTYFLHNDTFRRSAVKTLSRKKM</sequence>
<dbReference type="PROSITE" id="PS50262">
    <property type="entry name" value="G_PROTEIN_RECEP_F1_2"/>
    <property type="match status" value="1"/>
</dbReference>
<dbReference type="Pfam" id="PF00001">
    <property type="entry name" value="7tm_1"/>
    <property type="match status" value="1"/>
</dbReference>
<dbReference type="GO" id="GO:0016020">
    <property type="term" value="C:membrane"/>
    <property type="evidence" value="ECO:0007669"/>
    <property type="project" value="UniProtKB-SubCell"/>
</dbReference>
<dbReference type="EMBL" id="JACVVK020000013">
    <property type="protein sequence ID" value="KAK7504931.1"/>
    <property type="molecule type" value="Genomic_DNA"/>
</dbReference>
<dbReference type="PROSITE" id="PS51257">
    <property type="entry name" value="PROKAR_LIPOPROTEIN"/>
    <property type="match status" value="1"/>
</dbReference>
<comment type="caution">
    <text evidence="10">The sequence shown here is derived from an EMBL/GenBank/DDBJ whole genome shotgun (WGS) entry which is preliminary data.</text>
</comment>
<gene>
    <name evidence="10" type="ORF">BaRGS_00003959</name>
</gene>
<dbReference type="GO" id="GO:0004930">
    <property type="term" value="F:G protein-coupled receptor activity"/>
    <property type="evidence" value="ECO:0007669"/>
    <property type="project" value="UniProtKB-KW"/>
</dbReference>
<evidence type="ECO:0000259" key="9">
    <source>
        <dbReference type="PROSITE" id="PS50262"/>
    </source>
</evidence>
<feature type="transmembrane region" description="Helical" evidence="8">
    <location>
        <begin position="6"/>
        <end position="29"/>
    </location>
</feature>
<evidence type="ECO:0000256" key="5">
    <source>
        <dbReference type="ARBA" id="ARBA00023136"/>
    </source>
</evidence>
<dbReference type="Gene3D" id="1.20.1070.10">
    <property type="entry name" value="Rhodopsin 7-helix transmembrane proteins"/>
    <property type="match status" value="1"/>
</dbReference>
<feature type="transmembrane region" description="Helical" evidence="8">
    <location>
        <begin position="288"/>
        <end position="308"/>
    </location>
</feature>
<keyword evidence="7" id="KW-0807">Transducer</keyword>
<keyword evidence="5 8" id="KW-0472">Membrane</keyword>
<evidence type="ECO:0000256" key="2">
    <source>
        <dbReference type="ARBA" id="ARBA00022692"/>
    </source>
</evidence>
<dbReference type="InterPro" id="IPR000276">
    <property type="entry name" value="GPCR_Rhodpsn"/>
</dbReference>
<feature type="transmembrane region" description="Helical" evidence="8">
    <location>
        <begin position="81"/>
        <end position="100"/>
    </location>
</feature>
<keyword evidence="3 8" id="KW-1133">Transmembrane helix</keyword>
<dbReference type="InterPro" id="IPR050125">
    <property type="entry name" value="GPCR_opsins"/>
</dbReference>
<evidence type="ECO:0000313" key="11">
    <source>
        <dbReference type="Proteomes" id="UP001519460"/>
    </source>
</evidence>
<evidence type="ECO:0000256" key="7">
    <source>
        <dbReference type="ARBA" id="ARBA00023224"/>
    </source>
</evidence>
<protein>
    <recommendedName>
        <fullName evidence="9">G-protein coupled receptors family 1 profile domain-containing protein</fullName>
    </recommendedName>
</protein>
<dbReference type="Proteomes" id="UP001519460">
    <property type="component" value="Unassembled WGS sequence"/>
</dbReference>
<reference evidence="10 11" key="1">
    <citation type="journal article" date="2023" name="Sci. Data">
        <title>Genome assembly of the Korean intertidal mud-creeper Batillaria attramentaria.</title>
        <authorList>
            <person name="Patra A.K."/>
            <person name="Ho P.T."/>
            <person name="Jun S."/>
            <person name="Lee S.J."/>
            <person name="Kim Y."/>
            <person name="Won Y.J."/>
        </authorList>
    </citation>
    <scope>NUCLEOTIDE SEQUENCE [LARGE SCALE GENOMIC DNA]</scope>
    <source>
        <strain evidence="10">Wonlab-2016</strain>
    </source>
</reference>
<feature type="transmembrane region" description="Helical" evidence="8">
    <location>
        <begin position="120"/>
        <end position="143"/>
    </location>
</feature>
<evidence type="ECO:0000256" key="6">
    <source>
        <dbReference type="ARBA" id="ARBA00023170"/>
    </source>
</evidence>
<evidence type="ECO:0000256" key="1">
    <source>
        <dbReference type="ARBA" id="ARBA00004141"/>
    </source>
</evidence>
<evidence type="ECO:0000313" key="10">
    <source>
        <dbReference type="EMBL" id="KAK7504931.1"/>
    </source>
</evidence>
<dbReference type="InterPro" id="IPR017452">
    <property type="entry name" value="GPCR_Rhodpsn_7TM"/>
</dbReference>